<accession>Q18256</accession>
<dbReference type="InterPro" id="IPR001534">
    <property type="entry name" value="Transthyretin-like"/>
</dbReference>
<dbReference type="UCSC" id="C27D9.2">
    <property type="organism name" value="c. elegans"/>
</dbReference>
<dbReference type="Bgee" id="WBGene00016164">
    <property type="expression patterns" value="Expressed in larva"/>
</dbReference>
<dbReference type="InterPro" id="IPR038479">
    <property type="entry name" value="Transthyretin-like_sf"/>
</dbReference>
<evidence type="ECO:0000256" key="4">
    <source>
        <dbReference type="ARBA" id="ARBA00022729"/>
    </source>
</evidence>
<dbReference type="RefSeq" id="NP_494852.3">
    <property type="nucleotide sequence ID" value="NM_062451.4"/>
</dbReference>
<dbReference type="PANTHER" id="PTHR21700">
    <property type="entry name" value="TRANSTHYRETIN-LIKE FAMILY PROTEIN-RELATED"/>
    <property type="match status" value="1"/>
</dbReference>
<feature type="chain" id="PRO_5004186675" evidence="5">
    <location>
        <begin position="18"/>
        <end position="167"/>
    </location>
</feature>
<dbReference type="SMR" id="Q18256"/>
<keyword evidence="7" id="KW-1185">Reference proteome</keyword>
<dbReference type="eggNOG" id="ENOG502THW0">
    <property type="taxonomic scope" value="Eukaryota"/>
</dbReference>
<reference evidence="6 7" key="1">
    <citation type="journal article" date="1998" name="Science">
        <title>Genome sequence of the nematode C. elegans: a platform for investigating biology.</title>
        <authorList>
            <consortium name="The C. elegans sequencing consortium"/>
            <person name="Sulson J.E."/>
            <person name="Waterston R."/>
        </authorList>
    </citation>
    <scope>NUCLEOTIDE SEQUENCE [LARGE SCALE GENOMIC DNA]</scope>
    <source>
        <strain evidence="6 7">Bristol N2</strain>
    </source>
</reference>
<dbReference type="PANTHER" id="PTHR21700:SF5">
    <property type="entry name" value="TRANSTHYRETIN-RELATED FAMILY DOMAIN"/>
    <property type="match status" value="1"/>
</dbReference>
<dbReference type="CTD" id="182965"/>
<dbReference type="WormBase" id="C27D9.2">
    <property type="protein sequence ID" value="CE41873"/>
    <property type="gene ID" value="WBGene00016164"/>
</dbReference>
<dbReference type="STRING" id="6239.C27D9.2.1"/>
<evidence type="ECO:0000256" key="1">
    <source>
        <dbReference type="ARBA" id="ARBA00004613"/>
    </source>
</evidence>
<dbReference type="Gene3D" id="2.60.40.3330">
    <property type="match status" value="1"/>
</dbReference>
<dbReference type="GeneID" id="182965"/>
<dbReference type="Pfam" id="PF01060">
    <property type="entry name" value="TTR-52"/>
    <property type="match status" value="1"/>
</dbReference>
<dbReference type="Proteomes" id="UP000001940">
    <property type="component" value="Chromosome II"/>
</dbReference>
<protein>
    <submittedName>
        <fullName evidence="6">TransThyretin-Related family domain</fullName>
    </submittedName>
</protein>
<sequence>MILAILLLVVPLLEVAAGSSKFKTFKIRGMLTCRGDPIKGNIIMVDDNWSFTDHLLSERKVTEDGKFSLAGEPDDDCLNVKLIVQHRCHDMKTGRSDSRIKGFSEFSIHLEDLIRSNYDLEMNIELVGNSVRMSSPVIPAYKAWLYGKRMFLDTIERFRNLKIWSNV</sequence>
<dbReference type="PhylomeDB" id="Q18256"/>
<dbReference type="EMBL" id="BX284602">
    <property type="protein sequence ID" value="CCD65843.1"/>
    <property type="molecule type" value="Genomic_DNA"/>
</dbReference>
<evidence type="ECO:0000313" key="8">
    <source>
        <dbReference type="WormBase" id="C27D9.2"/>
    </source>
</evidence>
<feature type="signal peptide" evidence="5">
    <location>
        <begin position="1"/>
        <end position="17"/>
    </location>
</feature>
<dbReference type="InParanoid" id="Q18256"/>
<evidence type="ECO:0000256" key="5">
    <source>
        <dbReference type="SAM" id="SignalP"/>
    </source>
</evidence>
<dbReference type="GO" id="GO:0009986">
    <property type="term" value="C:cell surface"/>
    <property type="evidence" value="ECO:0007669"/>
    <property type="project" value="InterPro"/>
</dbReference>
<keyword evidence="4 5" id="KW-0732">Signal</keyword>
<evidence type="ECO:0000256" key="3">
    <source>
        <dbReference type="ARBA" id="ARBA00022525"/>
    </source>
</evidence>
<dbReference type="OrthoDB" id="5775056at2759"/>
<proteinExistence type="inferred from homology"/>
<dbReference type="KEGG" id="cel:CELE_C27D9.2"/>
<dbReference type="HOGENOM" id="CLU_116889_0_0_1"/>
<keyword evidence="3" id="KW-0964">Secreted</keyword>
<comment type="subcellular location">
    <subcellularLocation>
        <location evidence="1">Secreted</location>
    </subcellularLocation>
</comment>
<dbReference type="AlphaFoldDB" id="Q18256"/>
<name>Q18256_CAEEL</name>
<dbReference type="OMA" id="ASKFPMF"/>
<comment type="similarity">
    <text evidence="2">Belongs to the nematode transthyretin-like family.</text>
</comment>
<dbReference type="AGR" id="WB:WBGene00016164"/>
<dbReference type="FunCoup" id="Q18256">
    <property type="interactions" value="854"/>
</dbReference>
<dbReference type="PaxDb" id="6239-C27D9.2"/>
<evidence type="ECO:0000313" key="7">
    <source>
        <dbReference type="Proteomes" id="UP000001940"/>
    </source>
</evidence>
<organism evidence="6 7">
    <name type="scientific">Caenorhabditis elegans</name>
    <dbReference type="NCBI Taxonomy" id="6239"/>
    <lineage>
        <taxon>Eukaryota</taxon>
        <taxon>Metazoa</taxon>
        <taxon>Ecdysozoa</taxon>
        <taxon>Nematoda</taxon>
        <taxon>Chromadorea</taxon>
        <taxon>Rhabditida</taxon>
        <taxon>Rhabditina</taxon>
        <taxon>Rhabditomorpha</taxon>
        <taxon>Rhabditoidea</taxon>
        <taxon>Rhabditidae</taxon>
        <taxon>Peloderinae</taxon>
        <taxon>Caenorhabditis</taxon>
    </lineage>
</organism>
<gene>
    <name evidence="6 8" type="ORF">C27D9.2</name>
    <name evidence="6" type="ORF">CELE_C27D9.2</name>
</gene>
<evidence type="ECO:0000313" key="6">
    <source>
        <dbReference type="EMBL" id="CCD65843.1"/>
    </source>
</evidence>
<evidence type="ECO:0000256" key="2">
    <source>
        <dbReference type="ARBA" id="ARBA00010112"/>
    </source>
</evidence>
<dbReference type="GO" id="GO:0005576">
    <property type="term" value="C:extracellular region"/>
    <property type="evidence" value="ECO:0007669"/>
    <property type="project" value="UniProtKB-SubCell"/>
</dbReference>